<keyword evidence="1 2" id="KW-0694">RNA-binding</keyword>
<dbReference type="FunFam" id="3.30.160.20:FF:000007">
    <property type="entry name" value="Double-stranded RNA-binding protein Staufen homolog 1"/>
    <property type="match status" value="1"/>
</dbReference>
<feature type="domain" description="DRBM" evidence="3">
    <location>
        <begin position="36"/>
        <end position="104"/>
    </location>
</feature>
<dbReference type="PANTHER" id="PTHR46205">
    <property type="entry name" value="LOQUACIOUS, ISOFORM B"/>
    <property type="match status" value="1"/>
</dbReference>
<dbReference type="SUPFAM" id="SSF54768">
    <property type="entry name" value="dsRNA-binding domain-like"/>
    <property type="match status" value="2"/>
</dbReference>
<dbReference type="GO" id="GO:0016442">
    <property type="term" value="C:RISC complex"/>
    <property type="evidence" value="ECO:0007669"/>
    <property type="project" value="TreeGrafter"/>
</dbReference>
<dbReference type="InterPro" id="IPR014720">
    <property type="entry name" value="dsRBD_dom"/>
</dbReference>
<accession>A0A7R9FF53</accession>
<dbReference type="Pfam" id="PF00035">
    <property type="entry name" value="dsrm"/>
    <property type="match status" value="2"/>
</dbReference>
<evidence type="ECO:0000259" key="3">
    <source>
        <dbReference type="PROSITE" id="PS50137"/>
    </source>
</evidence>
<dbReference type="PROSITE" id="PS50137">
    <property type="entry name" value="DS_RBD"/>
    <property type="match status" value="1"/>
</dbReference>
<dbReference type="GO" id="GO:0035197">
    <property type="term" value="F:siRNA binding"/>
    <property type="evidence" value="ECO:0007669"/>
    <property type="project" value="TreeGrafter"/>
</dbReference>
<name>A0A7R9FF53_9NEOP</name>
<reference evidence="4" key="1">
    <citation type="submission" date="2020-11" db="EMBL/GenBank/DDBJ databases">
        <authorList>
            <person name="Tran Van P."/>
        </authorList>
    </citation>
    <scope>NUCLEOTIDE SEQUENCE</scope>
</reference>
<dbReference type="EMBL" id="OE000110">
    <property type="protein sequence ID" value="CAD7452447.1"/>
    <property type="molecule type" value="Genomic_DNA"/>
</dbReference>
<dbReference type="GO" id="GO:0070578">
    <property type="term" value="C:RISC-loading complex"/>
    <property type="evidence" value="ECO:0007669"/>
    <property type="project" value="TreeGrafter"/>
</dbReference>
<dbReference type="Gene3D" id="3.30.160.20">
    <property type="match status" value="2"/>
</dbReference>
<dbReference type="CDD" id="cd00048">
    <property type="entry name" value="DSRM_SF"/>
    <property type="match status" value="1"/>
</dbReference>
<evidence type="ECO:0000256" key="2">
    <source>
        <dbReference type="PROSITE-ProRule" id="PRU00266"/>
    </source>
</evidence>
<dbReference type="GO" id="GO:0070920">
    <property type="term" value="P:regulation of regulatory ncRNA processing"/>
    <property type="evidence" value="ECO:0007669"/>
    <property type="project" value="TreeGrafter"/>
</dbReference>
<dbReference type="InterPro" id="IPR051247">
    <property type="entry name" value="RLC_Component"/>
</dbReference>
<evidence type="ECO:0000256" key="1">
    <source>
        <dbReference type="ARBA" id="ARBA00022884"/>
    </source>
</evidence>
<organism evidence="4">
    <name type="scientific">Timema tahoe</name>
    <dbReference type="NCBI Taxonomy" id="61484"/>
    <lineage>
        <taxon>Eukaryota</taxon>
        <taxon>Metazoa</taxon>
        <taxon>Ecdysozoa</taxon>
        <taxon>Arthropoda</taxon>
        <taxon>Hexapoda</taxon>
        <taxon>Insecta</taxon>
        <taxon>Pterygota</taxon>
        <taxon>Neoptera</taxon>
        <taxon>Polyneoptera</taxon>
        <taxon>Phasmatodea</taxon>
        <taxon>Timematodea</taxon>
        <taxon>Timematoidea</taxon>
        <taxon>Timematidae</taxon>
        <taxon>Timema</taxon>
    </lineage>
</organism>
<dbReference type="GO" id="GO:0005634">
    <property type="term" value="C:nucleus"/>
    <property type="evidence" value="ECO:0007669"/>
    <property type="project" value="TreeGrafter"/>
</dbReference>
<dbReference type="PANTHER" id="PTHR46205:SF3">
    <property type="entry name" value="LOQUACIOUS, ISOFORM B"/>
    <property type="match status" value="1"/>
</dbReference>
<dbReference type="GO" id="GO:0030422">
    <property type="term" value="P:siRNA processing"/>
    <property type="evidence" value="ECO:0007669"/>
    <property type="project" value="TreeGrafter"/>
</dbReference>
<sequence length="497" mass="55065">MDQEGFFFHAPKSGFSSFFQGIFAATIAEHSTMDSNTVGELQEYCTKHCMSPPSYRVTMESGPPHNRTFTVTCQVEEHTTKGTSNSKKDAKKRAATSMMPIVMNCVPATQQRPNAGTENLDLAKKDDYKSTLGSENRIGMLQEICQRMKWEMPVYIESGFLNHEQGIKCTLRGITTEGFNINKKDAKKLAAGKMLAHLNRSGERFTSHPAKSNLTYASELAIPINATVSNSCMKSIYRDQSYPRSIVNTICDSMAPKTVKNSTSKTPPDLAKVIELFRSLKCPKTPTMSSKPDVIEEMHLKFQFQDGVILNEIVTPIVTSNRICLEFGGLERFLWDIVTVASSVSSGDLKDVIHVRNQVEDCIFNTIVTCKVLKLVSLKIVMLPRLSLRVLLSLVQLEVDEVICKAWHMYSPISSKVTFTTSRPSPINLYLGPGNTQYIDNVCVCLPVGGFPLTDQTILGSGSPWASHFTVTFSFSLALCTTDVSMKEMGSGDKHTN</sequence>
<proteinExistence type="predicted"/>
<dbReference type="GO" id="GO:0005737">
    <property type="term" value="C:cytoplasm"/>
    <property type="evidence" value="ECO:0007669"/>
    <property type="project" value="TreeGrafter"/>
</dbReference>
<gene>
    <name evidence="4" type="ORF">TTEB3V08_LOCUS626</name>
</gene>
<dbReference type="GO" id="GO:0003725">
    <property type="term" value="F:double-stranded RNA binding"/>
    <property type="evidence" value="ECO:0007669"/>
    <property type="project" value="TreeGrafter"/>
</dbReference>
<dbReference type="AlphaFoldDB" id="A0A7R9FF53"/>
<protein>
    <recommendedName>
        <fullName evidence="3">DRBM domain-containing protein</fullName>
    </recommendedName>
</protein>
<dbReference type="SMART" id="SM00358">
    <property type="entry name" value="DSRM"/>
    <property type="match status" value="2"/>
</dbReference>
<evidence type="ECO:0000313" key="4">
    <source>
        <dbReference type="EMBL" id="CAD7452447.1"/>
    </source>
</evidence>